<protein>
    <submittedName>
        <fullName evidence="2">Glyoxalase</fullName>
    </submittedName>
</protein>
<dbReference type="InterPro" id="IPR050383">
    <property type="entry name" value="GlyoxalaseI/FosfomycinResist"/>
</dbReference>
<dbReference type="Gene3D" id="3.10.180.10">
    <property type="entry name" value="2,3-Dihydroxybiphenyl 1,2-Dioxygenase, domain 1"/>
    <property type="match status" value="1"/>
</dbReference>
<dbReference type="Pfam" id="PF00903">
    <property type="entry name" value="Glyoxalase"/>
    <property type="match status" value="1"/>
</dbReference>
<dbReference type="InterPro" id="IPR037523">
    <property type="entry name" value="VOC_core"/>
</dbReference>
<dbReference type="InterPro" id="IPR004360">
    <property type="entry name" value="Glyas_Fos-R_dOase_dom"/>
</dbReference>
<keyword evidence="3" id="KW-1185">Reference proteome</keyword>
<accession>A0A6M8B4Y9</accession>
<reference evidence="2 3" key="1">
    <citation type="submission" date="2020-05" db="EMBL/GenBank/DDBJ databases">
        <title>Complete genome sequence of of a novel Thermoleptolyngbya strain isolated from hot springs of Ganzi, Sichuan China.</title>
        <authorList>
            <person name="Tang J."/>
            <person name="Daroch M."/>
            <person name="Li L."/>
            <person name="Waleron K."/>
            <person name="Waleron M."/>
            <person name="Waleron M."/>
        </authorList>
    </citation>
    <scope>NUCLEOTIDE SEQUENCE [LARGE SCALE GENOMIC DNA]</scope>
    <source>
        <strain evidence="2 3">PKUAC-SCTA183</strain>
    </source>
</reference>
<dbReference type="SUPFAM" id="SSF54593">
    <property type="entry name" value="Glyoxalase/Bleomycin resistance protein/Dihydroxybiphenyl dioxygenase"/>
    <property type="match status" value="1"/>
</dbReference>
<dbReference type="PANTHER" id="PTHR21366:SF22">
    <property type="entry name" value="VOC DOMAIN-CONTAINING PROTEIN"/>
    <property type="match status" value="1"/>
</dbReference>
<name>A0A6M8B4Y9_9CYAN</name>
<dbReference type="KEGG" id="theu:HPC62_07205"/>
<dbReference type="AlphaFoldDB" id="A0A6M8B4Y9"/>
<dbReference type="PANTHER" id="PTHR21366">
    <property type="entry name" value="GLYOXALASE FAMILY PROTEIN"/>
    <property type="match status" value="1"/>
</dbReference>
<evidence type="ECO:0000313" key="3">
    <source>
        <dbReference type="Proteomes" id="UP000505210"/>
    </source>
</evidence>
<dbReference type="PROSITE" id="PS51819">
    <property type="entry name" value="VOC"/>
    <property type="match status" value="1"/>
</dbReference>
<feature type="domain" description="VOC" evidence="1">
    <location>
        <begin position="4"/>
        <end position="119"/>
    </location>
</feature>
<dbReference type="EMBL" id="CP053661">
    <property type="protein sequence ID" value="QKD82014.1"/>
    <property type="molecule type" value="Genomic_DNA"/>
</dbReference>
<organism evidence="2 3">
    <name type="scientific">Thermoleptolyngbya sichuanensis A183</name>
    <dbReference type="NCBI Taxonomy" id="2737172"/>
    <lineage>
        <taxon>Bacteria</taxon>
        <taxon>Bacillati</taxon>
        <taxon>Cyanobacteriota</taxon>
        <taxon>Cyanophyceae</taxon>
        <taxon>Oculatellales</taxon>
        <taxon>Oculatellaceae</taxon>
        <taxon>Thermoleptolyngbya</taxon>
        <taxon>Thermoleptolyngbya sichuanensis</taxon>
    </lineage>
</organism>
<dbReference type="RefSeq" id="WP_172354398.1">
    <property type="nucleotide sequence ID" value="NZ_CP053661.1"/>
</dbReference>
<proteinExistence type="predicted"/>
<evidence type="ECO:0000259" key="1">
    <source>
        <dbReference type="PROSITE" id="PS51819"/>
    </source>
</evidence>
<dbReference type="InterPro" id="IPR029068">
    <property type="entry name" value="Glyas_Bleomycin-R_OHBP_Dase"/>
</dbReference>
<gene>
    <name evidence="2" type="ORF">HPC62_07205</name>
</gene>
<dbReference type="Proteomes" id="UP000505210">
    <property type="component" value="Chromosome"/>
</dbReference>
<evidence type="ECO:0000313" key="2">
    <source>
        <dbReference type="EMBL" id="QKD82014.1"/>
    </source>
</evidence>
<sequence>MLTRFLHAALLVSDLDKAEQFYGTVLGLTKIDRPLKYPGAWYQLGEVQIHLMADPRTQVSLTEAEKWGWNPHLAIATPDLDAMKTRLVEHGYPVQMSASGRPALFTRDPDGNVLEIGQV</sequence>
<dbReference type="CDD" id="cd07245">
    <property type="entry name" value="VOC_like"/>
    <property type="match status" value="1"/>
</dbReference>